<dbReference type="SMART" id="SM00220">
    <property type="entry name" value="S_TKc"/>
    <property type="match status" value="1"/>
</dbReference>
<dbReference type="GO" id="GO:0004674">
    <property type="term" value="F:protein serine/threonine kinase activity"/>
    <property type="evidence" value="ECO:0007669"/>
    <property type="project" value="TreeGrafter"/>
</dbReference>
<dbReference type="Proteomes" id="UP001287356">
    <property type="component" value="Unassembled WGS sequence"/>
</dbReference>
<dbReference type="SUPFAM" id="SSF56112">
    <property type="entry name" value="Protein kinase-like (PK-like)"/>
    <property type="match status" value="1"/>
</dbReference>
<protein>
    <submittedName>
        <fullName evidence="2">Kinase-like domain-containing protein</fullName>
    </submittedName>
</protein>
<dbReference type="EMBL" id="JAULSN010000002">
    <property type="protein sequence ID" value="KAK3378992.1"/>
    <property type="molecule type" value="Genomic_DNA"/>
</dbReference>
<sequence>KDGETILEFHRRGNLREFLQTQEDLPIHKLTVQIVECLSRIHARGVIHSEFSTANILLDASMNAIVCDFSSSSIDGYRPQSATSIEPSFYRPHRRARDSYTVQDDLFALGSLLYELVTRTRPYQDLKGNEVGRLYRDGEFPPVDHLAVGGVIGKCWAGTYDNASHVLYV</sequence>
<evidence type="ECO:0000313" key="2">
    <source>
        <dbReference type="EMBL" id="KAK3378992.1"/>
    </source>
</evidence>
<dbReference type="InterPro" id="IPR001245">
    <property type="entry name" value="Ser-Thr/Tyr_kinase_cat_dom"/>
</dbReference>
<evidence type="ECO:0000313" key="3">
    <source>
        <dbReference type="Proteomes" id="UP001287356"/>
    </source>
</evidence>
<dbReference type="InterPro" id="IPR000719">
    <property type="entry name" value="Prot_kinase_dom"/>
</dbReference>
<evidence type="ECO:0000259" key="1">
    <source>
        <dbReference type="PROSITE" id="PS50011"/>
    </source>
</evidence>
<keyword evidence="3" id="KW-1185">Reference proteome</keyword>
<dbReference type="Gene3D" id="1.10.510.10">
    <property type="entry name" value="Transferase(Phosphotransferase) domain 1"/>
    <property type="match status" value="1"/>
</dbReference>
<reference evidence="2" key="1">
    <citation type="journal article" date="2023" name="Mol. Phylogenet. Evol.">
        <title>Genome-scale phylogeny and comparative genomics of the fungal order Sordariales.</title>
        <authorList>
            <person name="Hensen N."/>
            <person name="Bonometti L."/>
            <person name="Westerberg I."/>
            <person name="Brannstrom I.O."/>
            <person name="Guillou S."/>
            <person name="Cros-Aarteil S."/>
            <person name="Calhoun S."/>
            <person name="Haridas S."/>
            <person name="Kuo A."/>
            <person name="Mondo S."/>
            <person name="Pangilinan J."/>
            <person name="Riley R."/>
            <person name="LaButti K."/>
            <person name="Andreopoulos B."/>
            <person name="Lipzen A."/>
            <person name="Chen C."/>
            <person name="Yan M."/>
            <person name="Daum C."/>
            <person name="Ng V."/>
            <person name="Clum A."/>
            <person name="Steindorff A."/>
            <person name="Ohm R.A."/>
            <person name="Martin F."/>
            <person name="Silar P."/>
            <person name="Natvig D.O."/>
            <person name="Lalanne C."/>
            <person name="Gautier V."/>
            <person name="Ament-Velasquez S.L."/>
            <person name="Kruys A."/>
            <person name="Hutchinson M.I."/>
            <person name="Powell A.J."/>
            <person name="Barry K."/>
            <person name="Miller A.N."/>
            <person name="Grigoriev I.V."/>
            <person name="Debuchy R."/>
            <person name="Gladieux P."/>
            <person name="Hiltunen Thoren M."/>
            <person name="Johannesson H."/>
        </authorList>
    </citation>
    <scope>NUCLEOTIDE SEQUENCE</scope>
    <source>
        <strain evidence="2">CBS 958.72</strain>
    </source>
</reference>
<proteinExistence type="predicted"/>
<name>A0AAE0KMJ0_9PEZI</name>
<feature type="domain" description="Protein kinase" evidence="1">
    <location>
        <begin position="1"/>
        <end position="169"/>
    </location>
</feature>
<dbReference type="GO" id="GO:0005524">
    <property type="term" value="F:ATP binding"/>
    <property type="evidence" value="ECO:0007669"/>
    <property type="project" value="InterPro"/>
</dbReference>
<organism evidence="2 3">
    <name type="scientific">Lasiosphaeria ovina</name>
    <dbReference type="NCBI Taxonomy" id="92902"/>
    <lineage>
        <taxon>Eukaryota</taxon>
        <taxon>Fungi</taxon>
        <taxon>Dikarya</taxon>
        <taxon>Ascomycota</taxon>
        <taxon>Pezizomycotina</taxon>
        <taxon>Sordariomycetes</taxon>
        <taxon>Sordariomycetidae</taxon>
        <taxon>Sordariales</taxon>
        <taxon>Lasiosphaeriaceae</taxon>
        <taxon>Lasiosphaeria</taxon>
    </lineage>
</organism>
<keyword evidence="2" id="KW-0418">Kinase</keyword>
<comment type="caution">
    <text evidence="2">The sequence shown here is derived from an EMBL/GenBank/DDBJ whole genome shotgun (WGS) entry which is preliminary data.</text>
</comment>
<dbReference type="InterPro" id="IPR051681">
    <property type="entry name" value="Ser/Thr_Kinases-Pseudokinases"/>
</dbReference>
<dbReference type="InterPro" id="IPR011009">
    <property type="entry name" value="Kinase-like_dom_sf"/>
</dbReference>
<reference evidence="2" key="2">
    <citation type="submission" date="2023-06" db="EMBL/GenBank/DDBJ databases">
        <authorList>
            <consortium name="Lawrence Berkeley National Laboratory"/>
            <person name="Haridas S."/>
            <person name="Hensen N."/>
            <person name="Bonometti L."/>
            <person name="Westerberg I."/>
            <person name="Brannstrom I.O."/>
            <person name="Guillou S."/>
            <person name="Cros-Aarteil S."/>
            <person name="Calhoun S."/>
            <person name="Kuo A."/>
            <person name="Mondo S."/>
            <person name="Pangilinan J."/>
            <person name="Riley R."/>
            <person name="Labutti K."/>
            <person name="Andreopoulos B."/>
            <person name="Lipzen A."/>
            <person name="Chen C."/>
            <person name="Yanf M."/>
            <person name="Daum C."/>
            <person name="Ng V."/>
            <person name="Clum A."/>
            <person name="Steindorff A."/>
            <person name="Ohm R."/>
            <person name="Martin F."/>
            <person name="Silar P."/>
            <person name="Natvig D."/>
            <person name="Lalanne C."/>
            <person name="Gautier V."/>
            <person name="Ament-Velasquez S.L."/>
            <person name="Kruys A."/>
            <person name="Hutchinson M.I."/>
            <person name="Powell A.J."/>
            <person name="Barry K."/>
            <person name="Miller A.N."/>
            <person name="Grigoriev I.V."/>
            <person name="Debuchy R."/>
            <person name="Gladieux P."/>
            <person name="Thoren M.H."/>
            <person name="Johannesson H."/>
        </authorList>
    </citation>
    <scope>NUCLEOTIDE SEQUENCE</scope>
    <source>
        <strain evidence="2">CBS 958.72</strain>
    </source>
</reference>
<dbReference type="Pfam" id="PF07714">
    <property type="entry name" value="PK_Tyr_Ser-Thr"/>
    <property type="match status" value="1"/>
</dbReference>
<feature type="non-terminal residue" evidence="2">
    <location>
        <position position="1"/>
    </location>
</feature>
<dbReference type="PANTHER" id="PTHR44329">
    <property type="entry name" value="SERINE/THREONINE-PROTEIN KINASE TNNI3K-RELATED"/>
    <property type="match status" value="1"/>
</dbReference>
<gene>
    <name evidence="2" type="ORF">B0T24DRAFT_519814</name>
</gene>
<keyword evidence="2" id="KW-0808">Transferase</keyword>
<dbReference type="AlphaFoldDB" id="A0AAE0KMJ0"/>
<dbReference type="PROSITE" id="PS50011">
    <property type="entry name" value="PROTEIN_KINASE_DOM"/>
    <property type="match status" value="1"/>
</dbReference>
<accession>A0AAE0KMJ0</accession>